<dbReference type="SUPFAM" id="SSF54695">
    <property type="entry name" value="POZ domain"/>
    <property type="match status" value="1"/>
</dbReference>
<feature type="domain" description="BTB" evidence="1">
    <location>
        <begin position="11"/>
        <end position="80"/>
    </location>
</feature>
<dbReference type="InterPro" id="IPR011333">
    <property type="entry name" value="SKP1/BTB/POZ_sf"/>
</dbReference>
<sequence length="219" mass="25159">MPVEEAIADQEIVTVSVEARREESRQFKIHKHIFCSQSSRFRDFFQDELEMNFTILWDVGVEEFVTFSRWLYTKELTVEEAGEDSSETTADSDDSRDQGRRCLLHSILYPSRRAILGQEPNSQQRRVCLVQRRGLQDGAHHLAKMTDAIVDEAPRKVALFLHAKATADAGEYGNEYIITLSMSEDGKLGQGQYDFIDSHTMMQWTAKLGNFGPEMWEKT</sequence>
<dbReference type="RefSeq" id="XP_018690736.1">
    <property type="nucleotide sequence ID" value="XM_018839615.1"/>
</dbReference>
<organism evidence="2 3">
    <name type="scientific">Fonsecaea erecta</name>
    <dbReference type="NCBI Taxonomy" id="1367422"/>
    <lineage>
        <taxon>Eukaryota</taxon>
        <taxon>Fungi</taxon>
        <taxon>Dikarya</taxon>
        <taxon>Ascomycota</taxon>
        <taxon>Pezizomycotina</taxon>
        <taxon>Eurotiomycetes</taxon>
        <taxon>Chaetothyriomycetidae</taxon>
        <taxon>Chaetothyriales</taxon>
        <taxon>Herpotrichiellaceae</taxon>
        <taxon>Fonsecaea</taxon>
    </lineage>
</organism>
<reference evidence="2 3" key="1">
    <citation type="submission" date="2016-04" db="EMBL/GenBank/DDBJ databases">
        <title>Draft genome of Fonsecaea erecta CBS 125763.</title>
        <authorList>
            <person name="Weiss V.A."/>
            <person name="Vicente V.A."/>
            <person name="Raittz R.T."/>
            <person name="Moreno L.F."/>
            <person name="De Souza E.M."/>
            <person name="Pedrosa F.O."/>
            <person name="Steffens M.B."/>
            <person name="Faoro H."/>
            <person name="Tadra-Sfeir M.Z."/>
            <person name="Najafzadeh M.J."/>
            <person name="Felipe M.S."/>
            <person name="Teixeira M."/>
            <person name="Sun J."/>
            <person name="Xi L."/>
            <person name="Gomes R."/>
            <person name="De Azevedo C.M."/>
            <person name="Salgado C.G."/>
            <person name="Da Silva M.B."/>
            <person name="Nascimento M.F."/>
            <person name="Queiroz-Telles F."/>
            <person name="Attili D.S."/>
            <person name="Gorbushina A."/>
        </authorList>
    </citation>
    <scope>NUCLEOTIDE SEQUENCE [LARGE SCALE GENOMIC DNA]</scope>
    <source>
        <strain evidence="2 3">CBS 125763</strain>
    </source>
</reference>
<accession>A0A178ZC77</accession>
<dbReference type="GeneID" id="30012275"/>
<dbReference type="Gene3D" id="3.30.710.10">
    <property type="entry name" value="Potassium Channel Kv1.1, Chain A"/>
    <property type="match status" value="1"/>
</dbReference>
<gene>
    <name evidence="2" type="ORF">AYL99_08107</name>
</gene>
<dbReference type="InterPro" id="IPR000210">
    <property type="entry name" value="BTB/POZ_dom"/>
</dbReference>
<evidence type="ECO:0000313" key="3">
    <source>
        <dbReference type="Proteomes" id="UP000078343"/>
    </source>
</evidence>
<dbReference type="STRING" id="1367422.A0A178ZC77"/>
<dbReference type="OrthoDB" id="3758478at2759"/>
<evidence type="ECO:0000313" key="2">
    <source>
        <dbReference type="EMBL" id="OAP57369.1"/>
    </source>
</evidence>
<keyword evidence="3" id="KW-1185">Reference proteome</keyword>
<dbReference type="Proteomes" id="UP000078343">
    <property type="component" value="Unassembled WGS sequence"/>
</dbReference>
<name>A0A178ZC77_9EURO</name>
<dbReference type="EMBL" id="LVYI01000007">
    <property type="protein sequence ID" value="OAP57369.1"/>
    <property type="molecule type" value="Genomic_DNA"/>
</dbReference>
<dbReference type="AlphaFoldDB" id="A0A178ZC77"/>
<evidence type="ECO:0000259" key="1">
    <source>
        <dbReference type="PROSITE" id="PS50097"/>
    </source>
</evidence>
<dbReference type="CDD" id="cd18186">
    <property type="entry name" value="BTB_POZ_ZBTB_KLHL-like"/>
    <property type="match status" value="1"/>
</dbReference>
<dbReference type="PROSITE" id="PS50097">
    <property type="entry name" value="BTB"/>
    <property type="match status" value="1"/>
</dbReference>
<proteinExistence type="predicted"/>
<protein>
    <recommendedName>
        <fullName evidence="1">BTB domain-containing protein</fullName>
    </recommendedName>
</protein>
<comment type="caution">
    <text evidence="2">The sequence shown here is derived from an EMBL/GenBank/DDBJ whole genome shotgun (WGS) entry which is preliminary data.</text>
</comment>
<dbReference type="Pfam" id="PF00651">
    <property type="entry name" value="BTB"/>
    <property type="match status" value="1"/>
</dbReference>